<reference evidence="2" key="3">
    <citation type="submission" date="2020-05" db="EMBL/GenBank/DDBJ databases">
        <title>Complete genome sequence of Bradyrhizobium diazoefficiens XF4 isolated from soybean nodule.</title>
        <authorList>
            <person name="Noda R."/>
            <person name="Kakizaki K."/>
            <person name="Minamisawa K."/>
        </authorList>
    </citation>
    <scope>NUCLEOTIDE SEQUENCE</scope>
    <source>
        <strain evidence="2">XF4</strain>
    </source>
</reference>
<protein>
    <recommendedName>
        <fullName evidence="4">DGQHR domain-containing protein</fullName>
    </recommendedName>
</protein>
<evidence type="ECO:0000313" key="2">
    <source>
        <dbReference type="EMBL" id="BCE48492.1"/>
    </source>
</evidence>
<proteinExistence type="predicted"/>
<dbReference type="NCBIfam" id="TIGR03187">
    <property type="entry name" value="DGQHR"/>
    <property type="match status" value="1"/>
</dbReference>
<dbReference type="InterPro" id="IPR017601">
    <property type="entry name" value="DGQHR-contain_dom"/>
</dbReference>
<dbReference type="EMBL" id="AP023094">
    <property type="protein sequence ID" value="BCE48492.1"/>
    <property type="molecule type" value="Genomic_DNA"/>
</dbReference>
<sequence>METITRPAALVRQGSLKLYSTSLKVSDLKRPNFYTISKLDPADAGPGYQRLLNEGRAKRLADYLIDGQTEHDAFLPTSIFLATNKDIAFDSATNTITFDVSQIGPFNVVDGQHRIAGLVLAAEKNADMLEFEIPVNIAVNLDEISQMCHFLIVNTTQRSVDRAIEQQIVARLTKMIGLEKTPTMPRWIRRQVEKGEDARALAVANHLNDEPTSPWFGKIRMANDEGDGGTINQKSFITSLRRHIFSANNPLSNPVWDGNRPLILLNYWKAIIELLVDGSETQTVIFKTNGVELFHTVSPTVFTHLAAKSDFKKDTIKALLKRGFGNLPPEHIGMSHSEWWHRGGAASGLNRGAIGKLANALSLAMNVQENASGVQL</sequence>
<evidence type="ECO:0008006" key="4">
    <source>
        <dbReference type="Google" id="ProtNLM"/>
    </source>
</evidence>
<name>A0A809X3Z7_9BRAD</name>
<organism evidence="1">
    <name type="scientific">Bradyrhizobium diazoefficiens</name>
    <dbReference type="NCBI Taxonomy" id="1355477"/>
    <lineage>
        <taxon>Bacteria</taxon>
        <taxon>Pseudomonadati</taxon>
        <taxon>Pseudomonadota</taxon>
        <taxon>Alphaproteobacteria</taxon>
        <taxon>Hyphomicrobiales</taxon>
        <taxon>Nitrobacteraceae</taxon>
        <taxon>Bradyrhizobium</taxon>
    </lineage>
</organism>
<evidence type="ECO:0000313" key="3">
    <source>
        <dbReference type="EMBL" id="BCE92008.1"/>
    </source>
</evidence>
<dbReference type="EMBL" id="AP023099">
    <property type="protein sequence ID" value="BCE92008.1"/>
    <property type="molecule type" value="Genomic_DNA"/>
</dbReference>
<accession>A0A809X3Z7</accession>
<dbReference type="CDD" id="cd16413">
    <property type="entry name" value="DGQHR_domain"/>
    <property type="match status" value="1"/>
</dbReference>
<dbReference type="EMBL" id="AP023091">
    <property type="protein sequence ID" value="BCE22227.1"/>
    <property type="molecule type" value="Genomic_DNA"/>
</dbReference>
<dbReference type="Pfam" id="PF14072">
    <property type="entry name" value="DndB"/>
    <property type="match status" value="1"/>
</dbReference>
<gene>
    <name evidence="3" type="ORF">XF10B_48060</name>
    <name evidence="1" type="ORF">XF1B_49080</name>
    <name evidence="2" type="ORF">XF4B_48410</name>
</gene>
<reference evidence="3" key="2">
    <citation type="submission" date="2020-05" db="EMBL/GenBank/DDBJ databases">
        <title>Complete genome sequence of Bradyrhizobium diazoefficiens XF10 isolated from soybean nodule.</title>
        <authorList>
            <person name="Noda R."/>
            <person name="Kakizaki K."/>
            <person name="Minamisawa K."/>
        </authorList>
    </citation>
    <scope>NUCLEOTIDE SEQUENCE</scope>
    <source>
        <strain evidence="3">XF10</strain>
    </source>
</reference>
<dbReference type="InterPro" id="IPR017642">
    <property type="entry name" value="DNA_S_mod_DndB"/>
</dbReference>
<reference evidence="1" key="1">
    <citation type="submission" date="2020-05" db="EMBL/GenBank/DDBJ databases">
        <title>Complete genome sequence of Bradyrhizobium diazoefficiens XF1 isolated from soybean nodule.</title>
        <authorList>
            <person name="Noda R."/>
            <person name="Kakizaki K."/>
            <person name="Minamisawa K."/>
        </authorList>
    </citation>
    <scope>NUCLEOTIDE SEQUENCE</scope>
    <source>
        <strain evidence="1">XF1</strain>
    </source>
</reference>
<dbReference type="AlphaFoldDB" id="A0A809X3Z7"/>
<evidence type="ECO:0000313" key="1">
    <source>
        <dbReference type="EMBL" id="BCE22227.1"/>
    </source>
</evidence>